<accession>A0AAQ4CS54</accession>
<protein>
    <recommendedName>
        <fullName evidence="3">DUF1177 domain-containing protein</fullName>
    </recommendedName>
</protein>
<keyword evidence="2" id="KW-1185">Reference proteome</keyword>
<sequence>MMLKSLIDAIEILESKDPLNLLRSELKGVEYEEKKIGEVTFIKVYYGSGGRERVEILGRLGAIQMQNTSKGLVSDADGAIVTLAVLLELLNLKEKGITLDIDVSFVTNISLNAKLIPHQPFNFMVPLIGLDEALKEEVDPKAGLILSIDSTKGNRLAKFDDFALTHVIKDGYILKLKDEVIDIYNRVTGHEVYLVSLTTGDLTPLDFNVYHISTLISPWLYTDSPVIGIATVSKQMIPGYVTGVQDIEMLEHASRFCLEMLKYVEGGGKVYDENELKELKEKLGESNLQRVKKWKT</sequence>
<dbReference type="InterPro" id="IPR009561">
    <property type="entry name" value="DUF1177"/>
</dbReference>
<name>A0AAQ4CS54_9CREN</name>
<dbReference type="KEGG" id="scas:SACC_16520"/>
<gene>
    <name evidence="1" type="ORF">SACC_16520</name>
</gene>
<evidence type="ECO:0008006" key="3">
    <source>
        <dbReference type="Google" id="ProtNLM"/>
    </source>
</evidence>
<evidence type="ECO:0000313" key="2">
    <source>
        <dbReference type="Proteomes" id="UP001319921"/>
    </source>
</evidence>
<organism evidence="1 2">
    <name type="scientific">Saccharolobus caldissimus</name>
    <dbReference type="NCBI Taxonomy" id="1702097"/>
    <lineage>
        <taxon>Archaea</taxon>
        <taxon>Thermoproteota</taxon>
        <taxon>Thermoprotei</taxon>
        <taxon>Sulfolobales</taxon>
        <taxon>Sulfolobaceae</taxon>
        <taxon>Saccharolobus</taxon>
    </lineage>
</organism>
<proteinExistence type="predicted"/>
<dbReference type="EMBL" id="AP025226">
    <property type="protein sequence ID" value="BDB98635.1"/>
    <property type="molecule type" value="Genomic_DNA"/>
</dbReference>
<dbReference type="GeneID" id="68866387"/>
<evidence type="ECO:0000313" key="1">
    <source>
        <dbReference type="EMBL" id="BDB98635.1"/>
    </source>
</evidence>
<dbReference type="RefSeq" id="WP_229572476.1">
    <property type="nucleotide sequence ID" value="NZ_AP025226.1"/>
</dbReference>
<dbReference type="Proteomes" id="UP001319921">
    <property type="component" value="Chromosome"/>
</dbReference>
<reference evidence="1 2" key="1">
    <citation type="journal article" date="2022" name="Microbiol. Resour. Announc.">
        <title>Complete Genome Sequence of the Hyperthermophilic and Acidophilic Archaeon Saccharolobus caldissimus Strain HS-3T.</title>
        <authorList>
            <person name="Sakai H.D."/>
            <person name="Kurosawa N."/>
        </authorList>
    </citation>
    <scope>NUCLEOTIDE SEQUENCE [LARGE SCALE GENOMIC DNA]</scope>
    <source>
        <strain evidence="1 2">JCM32116</strain>
    </source>
</reference>
<dbReference type="AlphaFoldDB" id="A0AAQ4CS54"/>
<dbReference type="Pfam" id="PF06675">
    <property type="entry name" value="DUF1177"/>
    <property type="match status" value="1"/>
</dbReference>